<dbReference type="AlphaFoldDB" id="A0A8H6FYF8"/>
<dbReference type="Proteomes" id="UP000578531">
    <property type="component" value="Unassembled WGS sequence"/>
</dbReference>
<sequence>MNLQQPLAELLDSGEAFVAMSAALCKNYCLGHGTNWEPAGKFTITSAFGPLIW</sequence>
<comment type="caution">
    <text evidence="1">The sequence shown here is derived from an EMBL/GenBank/DDBJ whole genome shotgun (WGS) entry which is preliminary data.</text>
</comment>
<evidence type="ECO:0000313" key="2">
    <source>
        <dbReference type="Proteomes" id="UP000578531"/>
    </source>
</evidence>
<dbReference type="RefSeq" id="XP_037166349.1">
    <property type="nucleotide sequence ID" value="XM_037306814.1"/>
</dbReference>
<dbReference type="GeneID" id="59286560"/>
<proteinExistence type="predicted"/>
<name>A0A8H6FYF8_9LECA</name>
<evidence type="ECO:0000313" key="1">
    <source>
        <dbReference type="EMBL" id="KAF6237017.1"/>
    </source>
</evidence>
<gene>
    <name evidence="1" type="ORF">HO173_004896</name>
</gene>
<dbReference type="EMBL" id="JACCJC010000016">
    <property type="protein sequence ID" value="KAF6237017.1"/>
    <property type="molecule type" value="Genomic_DNA"/>
</dbReference>
<organism evidence="1 2">
    <name type="scientific">Letharia columbiana</name>
    <dbReference type="NCBI Taxonomy" id="112416"/>
    <lineage>
        <taxon>Eukaryota</taxon>
        <taxon>Fungi</taxon>
        <taxon>Dikarya</taxon>
        <taxon>Ascomycota</taxon>
        <taxon>Pezizomycotina</taxon>
        <taxon>Lecanoromycetes</taxon>
        <taxon>OSLEUM clade</taxon>
        <taxon>Lecanoromycetidae</taxon>
        <taxon>Lecanorales</taxon>
        <taxon>Lecanorineae</taxon>
        <taxon>Parmeliaceae</taxon>
        <taxon>Letharia</taxon>
    </lineage>
</organism>
<reference evidence="1 2" key="1">
    <citation type="journal article" date="2020" name="Genomics">
        <title>Complete, high-quality genomes from long-read metagenomic sequencing of two wolf lichen thalli reveals enigmatic genome architecture.</title>
        <authorList>
            <person name="McKenzie S.K."/>
            <person name="Walston R.F."/>
            <person name="Allen J.L."/>
        </authorList>
    </citation>
    <scope>NUCLEOTIDE SEQUENCE [LARGE SCALE GENOMIC DNA]</scope>
    <source>
        <strain evidence="1">WasteWater2</strain>
    </source>
</reference>
<protein>
    <submittedName>
        <fullName evidence="1">Uncharacterized protein</fullName>
    </submittedName>
</protein>
<accession>A0A8H6FYF8</accession>
<keyword evidence="2" id="KW-1185">Reference proteome</keyword>